<dbReference type="Ensembl" id="ENSACCT00020004863.1">
    <property type="protein sequence ID" value="ENSACCP00020004668.1"/>
    <property type="gene ID" value="ENSACCG00020003208.1"/>
</dbReference>
<sequence>PKFAKKLEAAKVVKQGDSARLECKVSGSPEMKVVRQIRSSKKYKVTAKNYHTSVRILNVEAADVGEYQCKAQNDVGSDTCFCTVKLKGKVLAHMPSAVMTVVVGEPVELQARVEGSQPISVQWLKDKEEVIRESENTKITFMENIATLQLVRTETSNAGKYICQIRNDAGSRECMATLTILGCSKQRISVSPKAVVMFLISSCPGIGVKGTTGLYTVMGST</sequence>
<keyword evidence="3" id="KW-1185">Reference proteome</keyword>
<accession>A0A663DXI1</accession>
<dbReference type="InterPro" id="IPR013783">
    <property type="entry name" value="Ig-like_fold"/>
</dbReference>
<dbReference type="GeneTree" id="ENSGT01110000267173"/>
<dbReference type="SMART" id="SM00409">
    <property type="entry name" value="IG"/>
    <property type="match status" value="2"/>
</dbReference>
<feature type="domain" description="Ig-like" evidence="1">
    <location>
        <begin position="1"/>
        <end position="73"/>
    </location>
</feature>
<organism evidence="2 3">
    <name type="scientific">Aquila chrysaetos chrysaetos</name>
    <dbReference type="NCBI Taxonomy" id="223781"/>
    <lineage>
        <taxon>Eukaryota</taxon>
        <taxon>Metazoa</taxon>
        <taxon>Chordata</taxon>
        <taxon>Craniata</taxon>
        <taxon>Vertebrata</taxon>
        <taxon>Euteleostomi</taxon>
        <taxon>Archelosauria</taxon>
        <taxon>Archosauria</taxon>
        <taxon>Dinosauria</taxon>
        <taxon>Saurischia</taxon>
        <taxon>Theropoda</taxon>
        <taxon>Coelurosauria</taxon>
        <taxon>Aves</taxon>
        <taxon>Neognathae</taxon>
        <taxon>Neoaves</taxon>
        <taxon>Telluraves</taxon>
        <taxon>Accipitrimorphae</taxon>
        <taxon>Accipitriformes</taxon>
        <taxon>Accipitridae</taxon>
        <taxon>Accipitrinae</taxon>
        <taxon>Aquila</taxon>
    </lineage>
</organism>
<feature type="domain" description="Ig-like" evidence="1">
    <location>
        <begin position="104"/>
        <end position="179"/>
    </location>
</feature>
<dbReference type="InterPro" id="IPR013098">
    <property type="entry name" value="Ig_I-set"/>
</dbReference>
<dbReference type="PANTHER" id="PTHR47633:SF4">
    <property type="entry name" value="MYOPALLADIN ISOFORM X1"/>
    <property type="match status" value="1"/>
</dbReference>
<protein>
    <recommendedName>
        <fullName evidence="1">Ig-like domain-containing protein</fullName>
    </recommendedName>
</protein>
<evidence type="ECO:0000313" key="2">
    <source>
        <dbReference type="Ensembl" id="ENSACCP00020004668.1"/>
    </source>
</evidence>
<evidence type="ECO:0000313" key="3">
    <source>
        <dbReference type="Proteomes" id="UP000472275"/>
    </source>
</evidence>
<dbReference type="PROSITE" id="PS50835">
    <property type="entry name" value="IG_LIKE"/>
    <property type="match status" value="2"/>
</dbReference>
<evidence type="ECO:0000259" key="1">
    <source>
        <dbReference type="PROSITE" id="PS50835"/>
    </source>
</evidence>
<dbReference type="SUPFAM" id="SSF48726">
    <property type="entry name" value="Immunoglobulin"/>
    <property type="match status" value="2"/>
</dbReference>
<dbReference type="InterPro" id="IPR007110">
    <property type="entry name" value="Ig-like_dom"/>
</dbReference>
<dbReference type="FunFam" id="2.60.40.10:FF:000022">
    <property type="entry name" value="Cardiac titin"/>
    <property type="match status" value="2"/>
</dbReference>
<dbReference type="Gene3D" id="2.60.40.10">
    <property type="entry name" value="Immunoglobulins"/>
    <property type="match status" value="2"/>
</dbReference>
<reference evidence="2" key="1">
    <citation type="submission" date="2025-08" db="UniProtKB">
        <authorList>
            <consortium name="Ensembl"/>
        </authorList>
    </citation>
    <scope>IDENTIFICATION</scope>
</reference>
<dbReference type="PANTHER" id="PTHR47633">
    <property type="entry name" value="IMMUNOGLOBULIN"/>
    <property type="match status" value="1"/>
</dbReference>
<dbReference type="SMART" id="SM00408">
    <property type="entry name" value="IGc2"/>
    <property type="match status" value="2"/>
</dbReference>
<dbReference type="InterPro" id="IPR003598">
    <property type="entry name" value="Ig_sub2"/>
</dbReference>
<name>A0A663DXI1_AQUCH</name>
<proteinExistence type="predicted"/>
<dbReference type="AlphaFoldDB" id="A0A663DXI1"/>
<dbReference type="Pfam" id="PF07679">
    <property type="entry name" value="I-set"/>
    <property type="match status" value="2"/>
</dbReference>
<reference evidence="2" key="2">
    <citation type="submission" date="2025-09" db="UniProtKB">
        <authorList>
            <consortium name="Ensembl"/>
        </authorList>
    </citation>
    <scope>IDENTIFICATION</scope>
</reference>
<dbReference type="Proteomes" id="UP000472275">
    <property type="component" value="Chromosome 6"/>
</dbReference>
<dbReference type="InterPro" id="IPR036179">
    <property type="entry name" value="Ig-like_dom_sf"/>
</dbReference>
<dbReference type="InterPro" id="IPR003599">
    <property type="entry name" value="Ig_sub"/>
</dbReference>